<proteinExistence type="predicted"/>
<dbReference type="SMART" id="SM00278">
    <property type="entry name" value="HhH1"/>
    <property type="match status" value="2"/>
</dbReference>
<protein>
    <recommendedName>
        <fullName evidence="2">Helix-hairpin-helix DNA-binding motif class 1 domain-containing protein</fullName>
    </recommendedName>
</protein>
<gene>
    <name evidence="3" type="ORF">Back2_03910</name>
</gene>
<dbReference type="Proteomes" id="UP000271573">
    <property type="component" value="Chromosome"/>
</dbReference>
<keyword evidence="1" id="KW-0472">Membrane</keyword>
<name>A0A3G9IY63_9ACTN</name>
<dbReference type="Gene3D" id="1.10.150.320">
    <property type="entry name" value="Photosystem II 12 kDa extrinsic protein"/>
    <property type="match status" value="1"/>
</dbReference>
<dbReference type="InterPro" id="IPR003583">
    <property type="entry name" value="Hlx-hairpin-Hlx_DNA-bd_motif"/>
</dbReference>
<keyword evidence="4" id="KW-1185">Reference proteome</keyword>
<evidence type="ECO:0000313" key="3">
    <source>
        <dbReference type="EMBL" id="BBH16104.1"/>
    </source>
</evidence>
<feature type="domain" description="Helix-hairpin-helix DNA-binding motif class 1" evidence="2">
    <location>
        <begin position="226"/>
        <end position="245"/>
    </location>
</feature>
<dbReference type="PANTHER" id="PTHR21180">
    <property type="entry name" value="ENDONUCLEASE/EXONUCLEASE/PHOSPHATASE FAMILY DOMAIN-CONTAINING PROTEIN 1"/>
    <property type="match status" value="1"/>
</dbReference>
<dbReference type="GO" id="GO:0003677">
    <property type="term" value="F:DNA binding"/>
    <property type="evidence" value="ECO:0007669"/>
    <property type="project" value="InterPro"/>
</dbReference>
<dbReference type="AlphaFoldDB" id="A0A3G9IY63"/>
<feature type="transmembrane region" description="Helical" evidence="1">
    <location>
        <begin position="66"/>
        <end position="87"/>
    </location>
</feature>
<feature type="domain" description="Helix-hairpin-helix DNA-binding motif class 1" evidence="2">
    <location>
        <begin position="196"/>
        <end position="215"/>
    </location>
</feature>
<keyword evidence="1" id="KW-0812">Transmembrane</keyword>
<dbReference type="Pfam" id="PF12836">
    <property type="entry name" value="HHH_3"/>
    <property type="match status" value="1"/>
</dbReference>
<evidence type="ECO:0000313" key="4">
    <source>
        <dbReference type="Proteomes" id="UP000271573"/>
    </source>
</evidence>
<evidence type="ECO:0000256" key="1">
    <source>
        <dbReference type="SAM" id="Phobius"/>
    </source>
</evidence>
<dbReference type="InterPro" id="IPR010994">
    <property type="entry name" value="RuvA_2-like"/>
</dbReference>
<sequence>MLRSVLDMPGNQLRLVDPLSSAPPWEEYDDPPVIPMPGRHVDARPSAFAEALVPQRWRGRFELGPWHVVAVVVAACVALAAATWLTLRHQPHVVTGHGSSSATGAVPVAAPVTSVTVDVEGTVRKPGIVVLRAGARVVDAVKGAGGSFHRDQLSGLNLATVLTDGQQVVVGAAVATGPGGAGASDGLVNLNTASADDLDAIPGVGPVTAEAIVSWRQRNGSFHTVDELLEVDGIGPGKFAKIKPHVSV</sequence>
<dbReference type="GO" id="GO:0006281">
    <property type="term" value="P:DNA repair"/>
    <property type="evidence" value="ECO:0007669"/>
    <property type="project" value="InterPro"/>
</dbReference>
<keyword evidence="1" id="KW-1133">Transmembrane helix</keyword>
<dbReference type="KEGG" id="nbe:Back2_03910"/>
<dbReference type="SUPFAM" id="SSF47781">
    <property type="entry name" value="RuvA domain 2-like"/>
    <property type="match status" value="1"/>
</dbReference>
<dbReference type="InterPro" id="IPR051675">
    <property type="entry name" value="Endo/Exo/Phosphatase_dom_1"/>
</dbReference>
<organism evidence="3 4">
    <name type="scientific">Nocardioides baekrokdamisoli</name>
    <dbReference type="NCBI Taxonomy" id="1804624"/>
    <lineage>
        <taxon>Bacteria</taxon>
        <taxon>Bacillati</taxon>
        <taxon>Actinomycetota</taxon>
        <taxon>Actinomycetes</taxon>
        <taxon>Propionibacteriales</taxon>
        <taxon>Nocardioidaceae</taxon>
        <taxon>Nocardioides</taxon>
    </lineage>
</organism>
<dbReference type="NCBIfam" id="TIGR00426">
    <property type="entry name" value="competence protein ComEA helix-hairpin-helix repeat region"/>
    <property type="match status" value="1"/>
</dbReference>
<accession>A0A3G9IY63</accession>
<dbReference type="GO" id="GO:0015627">
    <property type="term" value="C:type II protein secretion system complex"/>
    <property type="evidence" value="ECO:0007669"/>
    <property type="project" value="TreeGrafter"/>
</dbReference>
<dbReference type="PANTHER" id="PTHR21180:SF32">
    <property type="entry name" value="ENDONUCLEASE_EXONUCLEASE_PHOSPHATASE FAMILY DOMAIN-CONTAINING PROTEIN 1"/>
    <property type="match status" value="1"/>
</dbReference>
<reference evidence="3 4" key="1">
    <citation type="submission" date="2018-11" db="EMBL/GenBank/DDBJ databases">
        <title>Complete genome sequence of Nocardioides baekrokdamisoli strain KCTC 39748.</title>
        <authorList>
            <person name="Kang S.W."/>
            <person name="Lee K.C."/>
            <person name="Kim K.K."/>
            <person name="Kim J.S."/>
            <person name="Kim D.S."/>
            <person name="Ko S.H."/>
            <person name="Yang S.H."/>
            <person name="Shin Y.K."/>
            <person name="Lee J.S."/>
        </authorList>
    </citation>
    <scope>NUCLEOTIDE SEQUENCE [LARGE SCALE GENOMIC DNA]</scope>
    <source>
        <strain evidence="3 4">KCTC 39748</strain>
    </source>
</reference>
<dbReference type="EMBL" id="AP019307">
    <property type="protein sequence ID" value="BBH16104.1"/>
    <property type="molecule type" value="Genomic_DNA"/>
</dbReference>
<dbReference type="InterPro" id="IPR004509">
    <property type="entry name" value="Competence_ComEA_HhH"/>
</dbReference>
<dbReference type="GO" id="GO:0015628">
    <property type="term" value="P:protein secretion by the type II secretion system"/>
    <property type="evidence" value="ECO:0007669"/>
    <property type="project" value="TreeGrafter"/>
</dbReference>
<evidence type="ECO:0000259" key="2">
    <source>
        <dbReference type="SMART" id="SM00278"/>
    </source>
</evidence>